<reference evidence="2" key="1">
    <citation type="journal article" date="2013" name="Nature">
        <title>Draft genome of the wheat A-genome progenitor Triticum urartu.</title>
        <authorList>
            <person name="Ling H.Q."/>
            <person name="Zhao S."/>
            <person name="Liu D."/>
            <person name="Wang J."/>
            <person name="Sun H."/>
            <person name="Zhang C."/>
            <person name="Fan H."/>
            <person name="Li D."/>
            <person name="Dong L."/>
            <person name="Tao Y."/>
            <person name="Gao C."/>
            <person name="Wu H."/>
            <person name="Li Y."/>
            <person name="Cui Y."/>
            <person name="Guo X."/>
            <person name="Zheng S."/>
            <person name="Wang B."/>
            <person name="Yu K."/>
            <person name="Liang Q."/>
            <person name="Yang W."/>
            <person name="Lou X."/>
            <person name="Chen J."/>
            <person name="Feng M."/>
            <person name="Jian J."/>
            <person name="Zhang X."/>
            <person name="Luo G."/>
            <person name="Jiang Y."/>
            <person name="Liu J."/>
            <person name="Wang Z."/>
            <person name="Sha Y."/>
            <person name="Zhang B."/>
            <person name="Wu H."/>
            <person name="Tang D."/>
            <person name="Shen Q."/>
            <person name="Xue P."/>
            <person name="Zou S."/>
            <person name="Wang X."/>
            <person name="Liu X."/>
            <person name="Wang F."/>
            <person name="Yang Y."/>
            <person name="An X."/>
            <person name="Dong Z."/>
            <person name="Zhang K."/>
            <person name="Zhang X."/>
            <person name="Luo M.C."/>
            <person name="Dvorak J."/>
            <person name="Tong Y."/>
            <person name="Wang J."/>
            <person name="Yang H."/>
            <person name="Li Z."/>
            <person name="Wang D."/>
            <person name="Zhang A."/>
            <person name="Wang J."/>
        </authorList>
    </citation>
    <scope>NUCLEOTIDE SEQUENCE</scope>
    <source>
        <strain evidence="2">cv. G1812</strain>
    </source>
</reference>
<dbReference type="Gramene" id="TuG1812G0200003202.01.T02">
    <property type="protein sequence ID" value="TuG1812G0200003202.01.T02.cds263510"/>
    <property type="gene ID" value="TuG1812G0200003202.01"/>
</dbReference>
<sequence>MRHLLVSVTLHVFVSHSVYLSQSITIAFICIC</sequence>
<keyword evidence="2" id="KW-1185">Reference proteome</keyword>
<proteinExistence type="predicted"/>
<dbReference type="Proteomes" id="UP000015106">
    <property type="component" value="Chromosome 2"/>
</dbReference>
<evidence type="ECO:0000313" key="2">
    <source>
        <dbReference type="Proteomes" id="UP000015106"/>
    </source>
</evidence>
<evidence type="ECO:0000313" key="1">
    <source>
        <dbReference type="EnsemblPlants" id="TuG1812G0200003202.01.T02.cds263510"/>
    </source>
</evidence>
<dbReference type="EnsemblPlants" id="TuG1812G0200003202.01.T02">
    <property type="protein sequence ID" value="TuG1812G0200003202.01.T02.cds263510"/>
    <property type="gene ID" value="TuG1812G0200003202.01"/>
</dbReference>
<accession>A0A8R7TI71</accession>
<reference evidence="1" key="2">
    <citation type="submission" date="2018-03" db="EMBL/GenBank/DDBJ databases">
        <title>The Triticum urartu genome reveals the dynamic nature of wheat genome evolution.</title>
        <authorList>
            <person name="Ling H."/>
            <person name="Ma B."/>
            <person name="Shi X."/>
            <person name="Liu H."/>
            <person name="Dong L."/>
            <person name="Sun H."/>
            <person name="Cao Y."/>
            <person name="Gao Q."/>
            <person name="Zheng S."/>
            <person name="Li Y."/>
            <person name="Yu Y."/>
            <person name="Du H."/>
            <person name="Qi M."/>
            <person name="Li Y."/>
            <person name="Yu H."/>
            <person name="Cui Y."/>
            <person name="Wang N."/>
            <person name="Chen C."/>
            <person name="Wu H."/>
            <person name="Zhao Y."/>
            <person name="Zhang J."/>
            <person name="Li Y."/>
            <person name="Zhou W."/>
            <person name="Zhang B."/>
            <person name="Hu W."/>
            <person name="Eijk M."/>
            <person name="Tang J."/>
            <person name="Witsenboer H."/>
            <person name="Zhao S."/>
            <person name="Li Z."/>
            <person name="Zhang A."/>
            <person name="Wang D."/>
            <person name="Liang C."/>
        </authorList>
    </citation>
    <scope>NUCLEOTIDE SEQUENCE [LARGE SCALE GENOMIC DNA]</scope>
    <source>
        <strain evidence="1">cv. G1812</strain>
    </source>
</reference>
<organism evidence="1 2">
    <name type="scientific">Triticum urartu</name>
    <name type="common">Red wild einkorn</name>
    <name type="synonym">Crithodium urartu</name>
    <dbReference type="NCBI Taxonomy" id="4572"/>
    <lineage>
        <taxon>Eukaryota</taxon>
        <taxon>Viridiplantae</taxon>
        <taxon>Streptophyta</taxon>
        <taxon>Embryophyta</taxon>
        <taxon>Tracheophyta</taxon>
        <taxon>Spermatophyta</taxon>
        <taxon>Magnoliopsida</taxon>
        <taxon>Liliopsida</taxon>
        <taxon>Poales</taxon>
        <taxon>Poaceae</taxon>
        <taxon>BOP clade</taxon>
        <taxon>Pooideae</taxon>
        <taxon>Triticodae</taxon>
        <taxon>Triticeae</taxon>
        <taxon>Triticinae</taxon>
        <taxon>Triticum</taxon>
    </lineage>
</organism>
<reference evidence="1" key="3">
    <citation type="submission" date="2022-06" db="UniProtKB">
        <authorList>
            <consortium name="EnsemblPlants"/>
        </authorList>
    </citation>
    <scope>IDENTIFICATION</scope>
</reference>
<name>A0A8R7TI71_TRIUA</name>
<protein>
    <submittedName>
        <fullName evidence="1">Uncharacterized protein</fullName>
    </submittedName>
</protein>
<gene>
    <name evidence="1" type="primary">LOC125537860</name>
</gene>
<dbReference type="AlphaFoldDB" id="A0A8R7TI71"/>